<organism evidence="5 6">
    <name type="scientific">Paramuricea clavata</name>
    <name type="common">Red gorgonian</name>
    <name type="synonym">Violescent sea-whip</name>
    <dbReference type="NCBI Taxonomy" id="317549"/>
    <lineage>
        <taxon>Eukaryota</taxon>
        <taxon>Metazoa</taxon>
        <taxon>Cnidaria</taxon>
        <taxon>Anthozoa</taxon>
        <taxon>Octocorallia</taxon>
        <taxon>Malacalcyonacea</taxon>
        <taxon>Plexauridae</taxon>
        <taxon>Paramuricea</taxon>
    </lineage>
</organism>
<dbReference type="InterPro" id="IPR000539">
    <property type="entry name" value="Frizzled/Smoothened_7TM"/>
</dbReference>
<feature type="transmembrane region" description="Helical" evidence="3">
    <location>
        <begin position="172"/>
        <end position="197"/>
    </location>
</feature>
<feature type="region of interest" description="Disordered" evidence="2">
    <location>
        <begin position="407"/>
        <end position="437"/>
    </location>
</feature>
<feature type="transmembrane region" description="Helical" evidence="3">
    <location>
        <begin position="121"/>
        <end position="139"/>
    </location>
</feature>
<sequence length="437" mass="49661">MKTGTILAYVLCGVIIICAWVVCFLPTIFYMNPLEIPPNENHVNVSLNTSLMPLFPCNPPLIFSNQSGFCKPACDWLPFSKQEQHGMLIADWITTIFCITCFCIILATWLKLPEFMKFPHFIILLMAGITAFIEILVIIPKLGKESEFFCSSVFADEAINKPTAFCETQGVLIHYTSLVIGELFVIYNAVLLKHLVLDKLPCESYSKKFLSILFLAVLILPIFPVIYVLKAGDSYTVLYLRYCFPRNADEGYFSCLLPQQLFVGIGTTCILLVIFKLIKERKSSLIGSPSQARRRQIQLQKIAIQFIIVIISYIVCVYLSYGVLCIQLNNRRTLGKSLEEYFGCLIFTKNCPEDFREYVTPYGLMIVFLLAGIVFQGGTFILLVGKQKARNLWRSWWFDLTTKCRHPKPAKGRMPRSTSSAQELQPSTSEKKTDTKN</sequence>
<dbReference type="OrthoDB" id="5984348at2759"/>
<proteinExistence type="predicted"/>
<keyword evidence="1" id="KW-0675">Receptor</keyword>
<dbReference type="AlphaFoldDB" id="A0A7D9HJ39"/>
<keyword evidence="3" id="KW-0472">Membrane</keyword>
<evidence type="ECO:0000313" key="5">
    <source>
        <dbReference type="EMBL" id="CAB3983939.1"/>
    </source>
</evidence>
<feature type="transmembrane region" description="Helical" evidence="3">
    <location>
        <begin position="299"/>
        <end position="321"/>
    </location>
</feature>
<dbReference type="GO" id="GO:0007166">
    <property type="term" value="P:cell surface receptor signaling pathway"/>
    <property type="evidence" value="ECO:0007669"/>
    <property type="project" value="InterPro"/>
</dbReference>
<feature type="transmembrane region" description="Helical" evidence="3">
    <location>
        <begin position="261"/>
        <end position="278"/>
    </location>
</feature>
<keyword evidence="6" id="KW-1185">Reference proteome</keyword>
<feature type="transmembrane region" description="Helical" evidence="3">
    <location>
        <begin position="362"/>
        <end position="384"/>
    </location>
</feature>
<keyword evidence="3" id="KW-1133">Transmembrane helix</keyword>
<evidence type="ECO:0000256" key="2">
    <source>
        <dbReference type="SAM" id="MobiDB-lite"/>
    </source>
</evidence>
<feature type="transmembrane region" description="Helical" evidence="3">
    <location>
        <begin position="7"/>
        <end position="31"/>
    </location>
</feature>
<dbReference type="Proteomes" id="UP001152795">
    <property type="component" value="Unassembled WGS sequence"/>
</dbReference>
<evidence type="ECO:0000256" key="3">
    <source>
        <dbReference type="SAM" id="Phobius"/>
    </source>
</evidence>
<feature type="transmembrane region" description="Helical" evidence="3">
    <location>
        <begin position="89"/>
        <end position="109"/>
    </location>
</feature>
<dbReference type="EMBL" id="CACRXK020000677">
    <property type="protein sequence ID" value="CAB3983939.1"/>
    <property type="molecule type" value="Genomic_DNA"/>
</dbReference>
<comment type="caution">
    <text evidence="5">The sequence shown here is derived from an EMBL/GenBank/DDBJ whole genome shotgun (WGS) entry which is preliminary data.</text>
</comment>
<accession>A0A7D9HJ39</accession>
<reference evidence="5" key="1">
    <citation type="submission" date="2020-04" db="EMBL/GenBank/DDBJ databases">
        <authorList>
            <person name="Alioto T."/>
            <person name="Alioto T."/>
            <person name="Gomez Garrido J."/>
        </authorList>
    </citation>
    <scope>NUCLEOTIDE SEQUENCE</scope>
    <source>
        <strain evidence="5">A484AB</strain>
    </source>
</reference>
<protein>
    <submittedName>
        <fullName evidence="5">Uncharacterized protein LOC111334640 isoform X1</fullName>
    </submittedName>
</protein>
<dbReference type="Pfam" id="PF01534">
    <property type="entry name" value="Frizzled"/>
    <property type="match status" value="1"/>
</dbReference>
<feature type="domain" description="Frizzled/Smoothened 7TM" evidence="4">
    <location>
        <begin position="79"/>
        <end position="397"/>
    </location>
</feature>
<evidence type="ECO:0000313" key="6">
    <source>
        <dbReference type="Proteomes" id="UP001152795"/>
    </source>
</evidence>
<keyword evidence="3" id="KW-0812">Transmembrane</keyword>
<gene>
    <name evidence="5" type="ORF">PACLA_8A068917</name>
</gene>
<dbReference type="GO" id="GO:0016020">
    <property type="term" value="C:membrane"/>
    <property type="evidence" value="ECO:0007669"/>
    <property type="project" value="InterPro"/>
</dbReference>
<feature type="transmembrane region" description="Helical" evidence="3">
    <location>
        <begin position="209"/>
        <end position="229"/>
    </location>
</feature>
<evidence type="ECO:0000259" key="4">
    <source>
        <dbReference type="Pfam" id="PF01534"/>
    </source>
</evidence>
<evidence type="ECO:0000256" key="1">
    <source>
        <dbReference type="ARBA" id="ARBA00023170"/>
    </source>
</evidence>
<dbReference type="Gene3D" id="1.20.1070.10">
    <property type="entry name" value="Rhodopsin 7-helix transmembrane proteins"/>
    <property type="match status" value="1"/>
</dbReference>
<feature type="compositionally biased region" description="Polar residues" evidence="2">
    <location>
        <begin position="416"/>
        <end position="428"/>
    </location>
</feature>
<name>A0A7D9HJ39_PARCT</name>